<evidence type="ECO:0000313" key="2">
    <source>
        <dbReference type="Proteomes" id="UP000004690"/>
    </source>
</evidence>
<organism evidence="1 2">
    <name type="scientific">Galbibacter orientalis DSM 19592</name>
    <dbReference type="NCBI Taxonomy" id="926559"/>
    <lineage>
        <taxon>Bacteria</taxon>
        <taxon>Pseudomonadati</taxon>
        <taxon>Bacteroidota</taxon>
        <taxon>Flavobacteriia</taxon>
        <taxon>Flavobacteriales</taxon>
        <taxon>Flavobacteriaceae</taxon>
        <taxon>Galbibacter</taxon>
    </lineage>
</organism>
<reference evidence="1 2" key="1">
    <citation type="submission" date="2012-02" db="EMBL/GenBank/DDBJ databases">
        <title>Improved High-Quality Draft genome of Joostella marina DSM 19592.</title>
        <authorList>
            <consortium name="US DOE Joint Genome Institute (JGI-PGF)"/>
            <person name="Lucas S."/>
            <person name="Copeland A."/>
            <person name="Lapidus A."/>
            <person name="Bruce D."/>
            <person name="Goodwin L."/>
            <person name="Pitluck S."/>
            <person name="Peters L."/>
            <person name="Chertkov O."/>
            <person name="Ovchinnikova G."/>
            <person name="Kyrpides N."/>
            <person name="Mavromatis K."/>
            <person name="Detter J.C."/>
            <person name="Han C."/>
            <person name="Land M."/>
            <person name="Hauser L."/>
            <person name="Markowitz V."/>
            <person name="Cheng J.-F."/>
            <person name="Hugenholtz P."/>
            <person name="Woyke T."/>
            <person name="Wu D."/>
            <person name="Tindall B."/>
            <person name="Brambilla E."/>
            <person name="Klenk H.-P."/>
            <person name="Eisen J.A."/>
        </authorList>
    </citation>
    <scope>NUCLEOTIDE SEQUENCE [LARGE SCALE GENOMIC DNA]</scope>
    <source>
        <strain evidence="1 2">DSM 19592</strain>
    </source>
</reference>
<dbReference type="Proteomes" id="UP000004690">
    <property type="component" value="Unassembled WGS sequence"/>
</dbReference>
<evidence type="ECO:0008006" key="3">
    <source>
        <dbReference type="Google" id="ProtNLM"/>
    </source>
</evidence>
<name>I3C8R7_9FLAO</name>
<dbReference type="AlphaFoldDB" id="I3C8R7"/>
<dbReference type="HOGENOM" id="CLU_128714_0_0_10"/>
<keyword evidence="2" id="KW-1185">Reference proteome</keyword>
<dbReference type="Pfam" id="PF14060">
    <property type="entry name" value="DUF4252"/>
    <property type="match status" value="1"/>
</dbReference>
<sequence length="196" mass="22077">MFHVAVKNNKKENMKKIVLIIALTVVPFLSQAQSIFDKYSENNEVTFVALQPKMFQMLSKINISTEDPDAAAVFELVNNITSFKVITTENAKITKDIDGWVSNHLKSSSFEELMRVRDGESNVKFYVKEGADENHVKELLMFVTDLNYEELEFNGKKPETVLLSLTGNIDLRQISKLTSKMDLPGGDQLGKAGNNK</sequence>
<gene>
    <name evidence="1" type="ORF">JoomaDRAFT_3057</name>
</gene>
<proteinExistence type="predicted"/>
<dbReference type="STRING" id="926559.JoomaDRAFT_3057"/>
<accession>I3C8R7</accession>
<dbReference type="InterPro" id="IPR025348">
    <property type="entry name" value="DUF4252"/>
</dbReference>
<dbReference type="EMBL" id="JH651379">
    <property type="protein sequence ID" value="EIJ40010.1"/>
    <property type="molecule type" value="Genomic_DNA"/>
</dbReference>
<dbReference type="eggNOG" id="ENOG502ZC31">
    <property type="taxonomic scope" value="Bacteria"/>
</dbReference>
<evidence type="ECO:0000313" key="1">
    <source>
        <dbReference type="EMBL" id="EIJ40010.1"/>
    </source>
</evidence>
<protein>
    <recommendedName>
        <fullName evidence="3">DUF4252 domain-containing protein</fullName>
    </recommendedName>
</protein>